<feature type="region of interest" description="Disordered" evidence="1">
    <location>
        <begin position="28"/>
        <end position="96"/>
    </location>
</feature>
<proteinExistence type="predicted"/>
<dbReference type="EMBL" id="SEOQ01001909">
    <property type="protein sequence ID" value="TFY50274.1"/>
    <property type="molecule type" value="Genomic_DNA"/>
</dbReference>
<evidence type="ECO:0000313" key="2">
    <source>
        <dbReference type="EMBL" id="TFY50274.1"/>
    </source>
</evidence>
<dbReference type="OrthoDB" id="2139606at2759"/>
<reference evidence="2 3" key="1">
    <citation type="submission" date="2019-02" db="EMBL/GenBank/DDBJ databases">
        <title>Genome sequencing of the rare red list fungi Dentipellis fragilis.</title>
        <authorList>
            <person name="Buettner E."/>
            <person name="Kellner H."/>
        </authorList>
    </citation>
    <scope>NUCLEOTIDE SEQUENCE [LARGE SCALE GENOMIC DNA]</scope>
    <source>
        <strain evidence="2 3">DSM 105465</strain>
    </source>
</reference>
<organism evidence="2 3">
    <name type="scientific">Dentipellis fragilis</name>
    <dbReference type="NCBI Taxonomy" id="205917"/>
    <lineage>
        <taxon>Eukaryota</taxon>
        <taxon>Fungi</taxon>
        <taxon>Dikarya</taxon>
        <taxon>Basidiomycota</taxon>
        <taxon>Agaricomycotina</taxon>
        <taxon>Agaricomycetes</taxon>
        <taxon>Russulales</taxon>
        <taxon>Hericiaceae</taxon>
        <taxon>Dentipellis</taxon>
    </lineage>
</organism>
<dbReference type="AlphaFoldDB" id="A0A4Y9XJK3"/>
<gene>
    <name evidence="2" type="ORF">EVG20_g11615</name>
</gene>
<sequence>PDYIVKADDDSFIMVAELEARLRVELHQKHPASVRAPQPGTEVGRSSSELRARDHASSSSSTQFGSSADISSTDSASSADYHSDSGPSASREARYPGPSPYDDPLIYWGYLVKGRFMAGEMYALSWSLVDWISKSQVVKGMSRGAEDKQTAKWMRLHPRASDVRWVNERCWIYDHPRAGTVYSHGFLFPSEVARVRRGIMSYFDRTPQDILDSAPSTAVAPTGSGAVQTEAPRAWSRSTVSTFGTRYSPPLPELTIEQSVEALVEGSDMSVLTEGSILTPEDAWRQREGRKTRYQDKRIGGTVVVHFIKHNMWYLETAVALLEGDEETELDKLRNQRQYAEMHPHADTPAASRLPGNHGVRPVGSSAMSPPSAFAKGMHQRR</sequence>
<evidence type="ECO:0008006" key="4">
    <source>
        <dbReference type="Google" id="ProtNLM"/>
    </source>
</evidence>
<keyword evidence="3" id="KW-1185">Reference proteome</keyword>
<evidence type="ECO:0000256" key="1">
    <source>
        <dbReference type="SAM" id="MobiDB-lite"/>
    </source>
</evidence>
<protein>
    <recommendedName>
        <fullName evidence="4">Hexosyltransferase</fullName>
    </recommendedName>
</protein>
<dbReference type="STRING" id="205917.A0A4Y9XJK3"/>
<comment type="caution">
    <text evidence="2">The sequence shown here is derived from an EMBL/GenBank/DDBJ whole genome shotgun (WGS) entry which is preliminary data.</text>
</comment>
<feature type="non-terminal residue" evidence="2">
    <location>
        <position position="1"/>
    </location>
</feature>
<name>A0A4Y9XJK3_9AGAM</name>
<feature type="region of interest" description="Disordered" evidence="1">
    <location>
        <begin position="340"/>
        <end position="382"/>
    </location>
</feature>
<feature type="compositionally biased region" description="Low complexity" evidence="1">
    <location>
        <begin position="57"/>
        <end position="80"/>
    </location>
</feature>
<evidence type="ECO:0000313" key="3">
    <source>
        <dbReference type="Proteomes" id="UP000298327"/>
    </source>
</evidence>
<accession>A0A4Y9XJK3</accession>
<dbReference type="Proteomes" id="UP000298327">
    <property type="component" value="Unassembled WGS sequence"/>
</dbReference>